<dbReference type="GO" id="GO:0016787">
    <property type="term" value="F:hydrolase activity"/>
    <property type="evidence" value="ECO:0007669"/>
    <property type="project" value="UniProtKB-KW"/>
</dbReference>
<dbReference type="InterPro" id="IPR012338">
    <property type="entry name" value="Beta-lactam/transpept-like"/>
</dbReference>
<evidence type="ECO:0000256" key="3">
    <source>
        <dbReference type="SAM" id="MobiDB-lite"/>
    </source>
</evidence>
<dbReference type="PANTHER" id="PTHR46825">
    <property type="entry name" value="D-ALANYL-D-ALANINE-CARBOXYPEPTIDASE/ENDOPEPTIDASE AMPH"/>
    <property type="match status" value="1"/>
</dbReference>
<protein>
    <submittedName>
        <fullName evidence="5">Serine hydrolase</fullName>
    </submittedName>
</protein>
<evidence type="ECO:0000259" key="4">
    <source>
        <dbReference type="Pfam" id="PF00144"/>
    </source>
</evidence>
<evidence type="ECO:0000313" key="6">
    <source>
        <dbReference type="Proteomes" id="UP001215503"/>
    </source>
</evidence>
<proteinExistence type="predicted"/>
<evidence type="ECO:0000313" key="5">
    <source>
        <dbReference type="EMBL" id="MDF2097376.1"/>
    </source>
</evidence>
<sequence length="393" mass="41519">MTSLKALASVGIIGLLVGGLPETSSAQDDLAELLAPLREAQALPALAAAVSRDGEIVAAGAVGTRVQGMELPVTVDDRFHIGSDTKAMTATILGSLVEQGALQWESQVGEVLGERVEDMNPALAEVTLTQLLSHSSGIPSDTAEFLELYFSPEAAELNLVEARLWAIEQVKQEAPVVPDGPSPFQYSNFGYLIAGAMAEAAAERPWEALIHEVIFDPLGMESAGLGPQATRGRYDAPVGHLAQEDGELTPILWGPAADVPALLGPAGAAHMSVLDFVRWGAWNAAPGDPNPAIVTRKTLDHLHRAQVRTPRRENPPPGTPDQGEYAMGWGVVTPPWADGPKLMHNGSNGMNLAKILVDPERELSIAVVTNAPGQAADEAAEQALEQLFARYGQ</sequence>
<reference evidence="5 6" key="1">
    <citation type="submission" date="2023-03" db="EMBL/GenBank/DDBJ databases">
        <title>Fodinicurvata sp. CAU 1616 isolated from sea sendiment.</title>
        <authorList>
            <person name="Kim W."/>
        </authorList>
    </citation>
    <scope>NUCLEOTIDE SEQUENCE [LARGE SCALE GENOMIC DNA]</scope>
    <source>
        <strain evidence="5 6">CAU 1616</strain>
    </source>
</reference>
<dbReference type="EMBL" id="JARHUD010000013">
    <property type="protein sequence ID" value="MDF2097376.1"/>
    <property type="molecule type" value="Genomic_DNA"/>
</dbReference>
<gene>
    <name evidence="5" type="ORF">P2G67_15475</name>
</gene>
<dbReference type="InterPro" id="IPR050491">
    <property type="entry name" value="AmpC-like"/>
</dbReference>
<keyword evidence="5" id="KW-0378">Hydrolase</keyword>
<keyword evidence="2" id="KW-0472">Membrane</keyword>
<dbReference type="InterPro" id="IPR001466">
    <property type="entry name" value="Beta-lactam-related"/>
</dbReference>
<evidence type="ECO:0000256" key="1">
    <source>
        <dbReference type="ARBA" id="ARBA00004370"/>
    </source>
</evidence>
<organism evidence="5 6">
    <name type="scientific">Aquibaculum arenosum</name>
    <dbReference type="NCBI Taxonomy" id="3032591"/>
    <lineage>
        <taxon>Bacteria</taxon>
        <taxon>Pseudomonadati</taxon>
        <taxon>Pseudomonadota</taxon>
        <taxon>Alphaproteobacteria</taxon>
        <taxon>Rhodospirillales</taxon>
        <taxon>Rhodovibrionaceae</taxon>
        <taxon>Aquibaculum</taxon>
    </lineage>
</organism>
<feature type="domain" description="Beta-lactamase-related" evidence="4">
    <location>
        <begin position="31"/>
        <end position="384"/>
    </location>
</feature>
<name>A0ABT5YRH0_9PROT</name>
<comment type="subcellular location">
    <subcellularLocation>
        <location evidence="1">Membrane</location>
    </subcellularLocation>
</comment>
<dbReference type="Pfam" id="PF00144">
    <property type="entry name" value="Beta-lactamase"/>
    <property type="match status" value="1"/>
</dbReference>
<dbReference type="PANTHER" id="PTHR46825:SF11">
    <property type="entry name" value="PENICILLIN-BINDING PROTEIN 4"/>
    <property type="match status" value="1"/>
</dbReference>
<feature type="region of interest" description="Disordered" evidence="3">
    <location>
        <begin position="306"/>
        <end position="325"/>
    </location>
</feature>
<accession>A0ABT5YRH0</accession>
<keyword evidence="6" id="KW-1185">Reference proteome</keyword>
<dbReference type="Proteomes" id="UP001215503">
    <property type="component" value="Unassembled WGS sequence"/>
</dbReference>
<comment type="caution">
    <text evidence="5">The sequence shown here is derived from an EMBL/GenBank/DDBJ whole genome shotgun (WGS) entry which is preliminary data.</text>
</comment>
<dbReference type="Gene3D" id="3.40.710.10">
    <property type="entry name" value="DD-peptidase/beta-lactamase superfamily"/>
    <property type="match status" value="1"/>
</dbReference>
<evidence type="ECO:0000256" key="2">
    <source>
        <dbReference type="ARBA" id="ARBA00023136"/>
    </source>
</evidence>
<dbReference type="RefSeq" id="WP_275824163.1">
    <property type="nucleotide sequence ID" value="NZ_JARHUD010000013.1"/>
</dbReference>
<dbReference type="SUPFAM" id="SSF56601">
    <property type="entry name" value="beta-lactamase/transpeptidase-like"/>
    <property type="match status" value="1"/>
</dbReference>